<dbReference type="InterPro" id="IPR002559">
    <property type="entry name" value="Transposase_11"/>
</dbReference>
<accession>A0A0J1FS63</accession>
<dbReference type="Proteomes" id="UP000036356">
    <property type="component" value="Unassembled WGS sequence"/>
</dbReference>
<keyword evidence="3" id="KW-1185">Reference proteome</keyword>
<feature type="domain" description="Transposase IS4-like" evidence="1">
    <location>
        <begin position="175"/>
        <end position="357"/>
    </location>
</feature>
<reference evidence="2 3" key="1">
    <citation type="submission" date="2015-06" db="EMBL/GenBank/DDBJ databases">
        <title>Draft genome of the moderately acidophilic sulfate reducer Candidatus Desulfosporosinus acididurans strain M1.</title>
        <authorList>
            <person name="Poehlein A."/>
            <person name="Petzsch P."/>
            <person name="Johnson B.D."/>
            <person name="Schloemann M."/>
            <person name="Daniel R."/>
            <person name="Muehling M."/>
        </authorList>
    </citation>
    <scope>NUCLEOTIDE SEQUENCE [LARGE SCALE GENOMIC DNA]</scope>
    <source>
        <strain evidence="2 3">M1</strain>
    </source>
</reference>
<dbReference type="EMBL" id="LDZY01000007">
    <property type="protein sequence ID" value="KLU65838.1"/>
    <property type="molecule type" value="Genomic_DNA"/>
</dbReference>
<comment type="caution">
    <text evidence="2">The sequence shown here is derived from an EMBL/GenBank/DDBJ whole genome shotgun (WGS) entry which is preliminary data.</text>
</comment>
<dbReference type="GO" id="GO:0003677">
    <property type="term" value="F:DNA binding"/>
    <property type="evidence" value="ECO:0007669"/>
    <property type="project" value="InterPro"/>
</dbReference>
<dbReference type="Pfam" id="PF01609">
    <property type="entry name" value="DDE_Tnp_1"/>
    <property type="match status" value="1"/>
</dbReference>
<organism evidence="2 3">
    <name type="scientific">Desulfosporosinus acididurans</name>
    <dbReference type="NCBI Taxonomy" id="476652"/>
    <lineage>
        <taxon>Bacteria</taxon>
        <taxon>Bacillati</taxon>
        <taxon>Bacillota</taxon>
        <taxon>Clostridia</taxon>
        <taxon>Eubacteriales</taxon>
        <taxon>Desulfitobacteriaceae</taxon>
        <taxon>Desulfosporosinus</taxon>
    </lineage>
</organism>
<sequence length="390" mass="44293">MRKNDFVKLVNYMKNVYQIDHGLNQLSDGRVKPTYCTGQVILPVLLGFLLRIKSFNELNFMIKNHEFSKLFPRRTKLPQIDAIRDTLKVLDLEGLKQVNQNIVKTAVENKVFDNGTIDGTKFFGSNKKSCPECLKNIKGNKIHSFHSGAVISTVGKGSKLVIGFEMYRPGEDSASKDEGELNVAKRLLSSTMKSQKRLMDVVVYDALACNSVWINHCKNLGIDTIVRAKNNNNNKSLRSARKKTNKSKTVGVWEDEKGFEKVEVYESTFTMDNVDQPLRFVKFTMQHKDKKRTQLMIVTTSMDMAHKTLFKIIRARWDIENSIFNNLKSEYGLEHCFVRGGNAVEAVLNLIFIASNLSHAVIFGEATEKPFHNSTRNGKAFIKRTISAEV</sequence>
<dbReference type="SUPFAM" id="SSF53098">
    <property type="entry name" value="Ribonuclease H-like"/>
    <property type="match status" value="1"/>
</dbReference>
<evidence type="ECO:0000313" key="3">
    <source>
        <dbReference type="Proteomes" id="UP000036356"/>
    </source>
</evidence>
<dbReference type="InterPro" id="IPR012337">
    <property type="entry name" value="RNaseH-like_sf"/>
</dbReference>
<name>A0A0J1FS63_9FIRM</name>
<evidence type="ECO:0000259" key="1">
    <source>
        <dbReference type="Pfam" id="PF01609"/>
    </source>
</evidence>
<dbReference type="GO" id="GO:0004803">
    <property type="term" value="F:transposase activity"/>
    <property type="evidence" value="ECO:0007669"/>
    <property type="project" value="InterPro"/>
</dbReference>
<dbReference type="GO" id="GO:0006313">
    <property type="term" value="P:DNA transposition"/>
    <property type="evidence" value="ECO:0007669"/>
    <property type="project" value="InterPro"/>
</dbReference>
<gene>
    <name evidence="2" type="ORF">DEAC_c24680</name>
</gene>
<evidence type="ECO:0000313" key="2">
    <source>
        <dbReference type="EMBL" id="KLU65838.1"/>
    </source>
</evidence>
<dbReference type="RefSeq" id="WP_242847144.1">
    <property type="nucleotide sequence ID" value="NZ_LDZY01000007.1"/>
</dbReference>
<proteinExistence type="predicted"/>
<protein>
    <submittedName>
        <fullName evidence="2">Transposase DDE domain protein</fullName>
    </submittedName>
</protein>
<dbReference type="AlphaFoldDB" id="A0A0J1FS63"/>
<dbReference type="PATRIC" id="fig|476652.3.peg.2579"/>
<dbReference type="STRING" id="476652.DEAC_c24680"/>